<reference evidence="1" key="1">
    <citation type="submission" date="2018-05" db="EMBL/GenBank/DDBJ databases">
        <authorList>
            <person name="Lanie J.A."/>
            <person name="Ng W.-L."/>
            <person name="Kazmierczak K.M."/>
            <person name="Andrzejewski T.M."/>
            <person name="Davidsen T.M."/>
            <person name="Wayne K.J."/>
            <person name="Tettelin H."/>
            <person name="Glass J.I."/>
            <person name="Rusch D."/>
            <person name="Podicherti R."/>
            <person name="Tsui H.-C.T."/>
            <person name="Winkler M.E."/>
        </authorList>
    </citation>
    <scope>NUCLEOTIDE SEQUENCE</scope>
</reference>
<accession>A0A382HIY9</accession>
<gene>
    <name evidence="1" type="ORF">METZ01_LOCUS240110</name>
</gene>
<name>A0A382HIY9_9ZZZZ</name>
<feature type="non-terminal residue" evidence="1">
    <location>
        <position position="32"/>
    </location>
</feature>
<evidence type="ECO:0000313" key="1">
    <source>
        <dbReference type="EMBL" id="SVB87256.1"/>
    </source>
</evidence>
<dbReference type="AlphaFoldDB" id="A0A382HIY9"/>
<protein>
    <submittedName>
        <fullName evidence="1">Uncharacterized protein</fullName>
    </submittedName>
</protein>
<proteinExistence type="predicted"/>
<organism evidence="1">
    <name type="scientific">marine metagenome</name>
    <dbReference type="NCBI Taxonomy" id="408172"/>
    <lineage>
        <taxon>unclassified sequences</taxon>
        <taxon>metagenomes</taxon>
        <taxon>ecological metagenomes</taxon>
    </lineage>
</organism>
<sequence>MVLKGFNHILNVDFSWGTADLKKHVSIYTRKQ</sequence>
<dbReference type="EMBL" id="UINC01061554">
    <property type="protein sequence ID" value="SVB87256.1"/>
    <property type="molecule type" value="Genomic_DNA"/>
</dbReference>